<reference evidence="7 8" key="1">
    <citation type="submission" date="2020-08" db="EMBL/GenBank/DDBJ databases">
        <title>Sphingobacterium sp. DN00404 isolated from aquaculture water.</title>
        <authorList>
            <person name="Zhang M."/>
        </authorList>
    </citation>
    <scope>NUCLEOTIDE SEQUENCE [LARGE SCALE GENOMIC DNA]</scope>
    <source>
        <strain evidence="7 8">KCTC 42746</strain>
    </source>
</reference>
<evidence type="ECO:0000259" key="5">
    <source>
        <dbReference type="PROSITE" id="PS51736"/>
    </source>
</evidence>
<dbReference type="InterPro" id="IPR038109">
    <property type="entry name" value="DNA_bind_recomb_sf"/>
</dbReference>
<feature type="domain" description="Resolvase/invertase-type recombinase catalytic" evidence="5">
    <location>
        <begin position="3"/>
        <end position="151"/>
    </location>
</feature>
<keyword evidence="1" id="KW-0229">DNA integration</keyword>
<dbReference type="Proteomes" id="UP000651112">
    <property type="component" value="Unassembled WGS sequence"/>
</dbReference>
<gene>
    <name evidence="7" type="ORF">H8B21_12290</name>
</gene>
<dbReference type="SMART" id="SM00857">
    <property type="entry name" value="Resolvase"/>
    <property type="match status" value="1"/>
</dbReference>
<dbReference type="InterPro" id="IPR006118">
    <property type="entry name" value="Recombinase_CS"/>
</dbReference>
<keyword evidence="2" id="KW-0238">DNA-binding</keyword>
<evidence type="ECO:0000256" key="2">
    <source>
        <dbReference type="ARBA" id="ARBA00023125"/>
    </source>
</evidence>
<dbReference type="InterPro" id="IPR036162">
    <property type="entry name" value="Resolvase-like_N_sf"/>
</dbReference>
<organism evidence="7 8">
    <name type="scientific">Sphingobacterium chuzhouense</name>
    <dbReference type="NCBI Taxonomy" id="1742264"/>
    <lineage>
        <taxon>Bacteria</taxon>
        <taxon>Pseudomonadati</taxon>
        <taxon>Bacteroidota</taxon>
        <taxon>Sphingobacteriia</taxon>
        <taxon>Sphingobacteriales</taxon>
        <taxon>Sphingobacteriaceae</taxon>
        <taxon>Sphingobacterium</taxon>
    </lineage>
</organism>
<evidence type="ECO:0000256" key="1">
    <source>
        <dbReference type="ARBA" id="ARBA00022908"/>
    </source>
</evidence>
<evidence type="ECO:0000256" key="3">
    <source>
        <dbReference type="ARBA" id="ARBA00023172"/>
    </source>
</evidence>
<accession>A0ABR7XT54</accession>
<dbReference type="SUPFAM" id="SSF53041">
    <property type="entry name" value="Resolvase-like"/>
    <property type="match status" value="1"/>
</dbReference>
<comment type="caution">
    <text evidence="7">The sequence shown here is derived from an EMBL/GenBank/DDBJ whole genome shotgun (WGS) entry which is preliminary data.</text>
</comment>
<feature type="active site" description="O-(5'-phospho-DNA)-serine intermediate" evidence="4">
    <location>
        <position position="11"/>
    </location>
</feature>
<dbReference type="CDD" id="cd00338">
    <property type="entry name" value="Ser_Recombinase"/>
    <property type="match status" value="1"/>
</dbReference>
<evidence type="ECO:0000256" key="4">
    <source>
        <dbReference type="PROSITE-ProRule" id="PRU10137"/>
    </source>
</evidence>
<dbReference type="PANTHER" id="PTHR30461:SF23">
    <property type="entry name" value="DNA RECOMBINASE-RELATED"/>
    <property type="match status" value="1"/>
</dbReference>
<dbReference type="PANTHER" id="PTHR30461">
    <property type="entry name" value="DNA-INVERTASE FROM LAMBDOID PROPHAGE"/>
    <property type="match status" value="1"/>
</dbReference>
<keyword evidence="8" id="KW-1185">Reference proteome</keyword>
<dbReference type="PROSITE" id="PS51737">
    <property type="entry name" value="RECOMBINASE_DNA_BIND"/>
    <property type="match status" value="1"/>
</dbReference>
<feature type="domain" description="Recombinase" evidence="6">
    <location>
        <begin position="158"/>
        <end position="268"/>
    </location>
</feature>
<evidence type="ECO:0000313" key="8">
    <source>
        <dbReference type="Proteomes" id="UP000651112"/>
    </source>
</evidence>
<dbReference type="Pfam" id="PF00239">
    <property type="entry name" value="Resolvase"/>
    <property type="match status" value="1"/>
</dbReference>
<dbReference type="PROSITE" id="PS51736">
    <property type="entry name" value="RECOMBINASES_3"/>
    <property type="match status" value="1"/>
</dbReference>
<dbReference type="Gene3D" id="3.40.50.1390">
    <property type="entry name" value="Resolvase, N-terminal catalytic domain"/>
    <property type="match status" value="1"/>
</dbReference>
<name>A0ABR7XT54_9SPHI</name>
<evidence type="ECO:0000313" key="7">
    <source>
        <dbReference type="EMBL" id="MBD1422351.1"/>
    </source>
</evidence>
<dbReference type="Pfam" id="PF07508">
    <property type="entry name" value="Recombinase"/>
    <property type="match status" value="1"/>
</dbReference>
<evidence type="ECO:0000259" key="6">
    <source>
        <dbReference type="PROSITE" id="PS51737"/>
    </source>
</evidence>
<dbReference type="PROSITE" id="PS00397">
    <property type="entry name" value="RECOMBINASES_1"/>
    <property type="match status" value="1"/>
</dbReference>
<dbReference type="InterPro" id="IPR050639">
    <property type="entry name" value="SSR_resolvase"/>
</dbReference>
<proteinExistence type="predicted"/>
<dbReference type="EMBL" id="JACNYL010000003">
    <property type="protein sequence ID" value="MBD1422351.1"/>
    <property type="molecule type" value="Genomic_DNA"/>
</dbReference>
<sequence>MLIADLYIRVSTDEQADKGYSQRNQEEVLRKYCEINGITVRKVIYEDHSAKTFNRPEWRKLLTFLRKNKNKSDLVLFTKWDRFSRNASDAYQVISTLKSLGVEPQAVEQPLDMTVPENKMMLAIYLTAPEIENDRRALNVFYGMRRARKEGRFMATAPMGYVNRTLEGGLKRIVPKEPQASIIKWAFKELKQGRYSTEQVWKQAREKGLNCCKNAFLMVVRNPVYCGKIVVPKYKDEERHMVPGLHEPLISEALFYQVQDVLDGRKRAFNTSITSMDTLPLRGFLGCSRCERILTGSASKGRSGYYHYYHCSSACGYRKKAEEVNDTFVSALSEYNLNEKAAEIFKVVILDVYSNSSQHRREAKKKHIAQITELYNKLTKARELLLADDIDAVDYKTIKAETEHKINVLEAELSELDGKMAKIPDLEPIVDSAIHTLTRIDVMYCKSNNEQKRKIIGSMYPKKFTFEEIKDRTAETTDLFQFIYLINKELNIKKRRANLENSDLPTWVRPPGLEPGTKRL</sequence>
<protein>
    <submittedName>
        <fullName evidence="7">Recombinase family protein</fullName>
    </submittedName>
</protein>
<dbReference type="InterPro" id="IPR006119">
    <property type="entry name" value="Resolv_N"/>
</dbReference>
<dbReference type="InterPro" id="IPR011109">
    <property type="entry name" value="DNA_bind_recombinase_dom"/>
</dbReference>
<keyword evidence="3" id="KW-0233">DNA recombination</keyword>
<dbReference type="Gene3D" id="3.90.1750.20">
    <property type="entry name" value="Putative Large Serine Recombinase, Chain B, Domain 2"/>
    <property type="match status" value="1"/>
</dbReference>